<feature type="domain" description="C2H2-type" evidence="13">
    <location>
        <begin position="1064"/>
        <end position="1091"/>
    </location>
</feature>
<dbReference type="PROSITE" id="PS50157">
    <property type="entry name" value="ZINC_FINGER_C2H2_2"/>
    <property type="match status" value="12"/>
</dbReference>
<feature type="domain" description="C2H2-type" evidence="13">
    <location>
        <begin position="411"/>
        <end position="438"/>
    </location>
</feature>
<dbReference type="InterPro" id="IPR003309">
    <property type="entry name" value="SCAN_dom"/>
</dbReference>
<dbReference type="FunFam" id="3.30.160.60:FF:001158">
    <property type="entry name" value="zinc finger protein 22"/>
    <property type="match status" value="1"/>
</dbReference>
<comment type="caution">
    <text evidence="15">The sequence shown here is derived from an EMBL/GenBank/DDBJ whole genome shotgun (WGS) entry which is preliminary data.</text>
</comment>
<feature type="domain" description="C2H2-type" evidence="13">
    <location>
        <begin position="1176"/>
        <end position="1203"/>
    </location>
</feature>
<dbReference type="GO" id="GO:0000978">
    <property type="term" value="F:RNA polymerase II cis-regulatory region sequence-specific DNA binding"/>
    <property type="evidence" value="ECO:0007669"/>
    <property type="project" value="TreeGrafter"/>
</dbReference>
<dbReference type="FunFam" id="3.30.160.60:FF:001954">
    <property type="entry name" value="Zinc finger protein 787"/>
    <property type="match status" value="1"/>
</dbReference>
<dbReference type="GO" id="GO:0031981">
    <property type="term" value="C:nuclear lumen"/>
    <property type="evidence" value="ECO:0007669"/>
    <property type="project" value="UniProtKB-ARBA"/>
</dbReference>
<evidence type="ECO:0000256" key="2">
    <source>
        <dbReference type="ARBA" id="ARBA00006991"/>
    </source>
</evidence>
<accession>A0AAW1BTZ3</accession>
<dbReference type="InterPro" id="IPR038269">
    <property type="entry name" value="SCAN_sf"/>
</dbReference>
<sequence>MKQLDPLMDLNLGKAFVPGEFPGCLALKQIKRDPEGGQAKDREGQGQESLMARRLPHSVGGQRNSDPWDDAKTFLISFEQVAEACQWPKAEWTARLLPALSGEAREVFNGLESGDQEDYGKVKAAILREAAFKMEAQRQHFRRFRYQEVEDPQRVYGHLRELCHQWLKPEKRTKEQIVELLILEQFLAILPAEIQSWFWECDPENWVQTTNLAEDFLMSQPEAKTWKRQMPVSPKDRIGDARNPVREVPFVENEEHILRDWRSTHPDDENSPCSHPVSLPEGQHFVETGPTEESVDFELAVHFTEEESSSLDAAPKAFYKEILQDGHEKGTSLDHLSATAIKEETLQPGSLELEGAHKTQRSCGEGLVRPLFQKGDTDLNNPEGRTLPRRWLWEEGQTLNQHLTHISKQKHSCPECGERFCNQLPTVQHRVIHTDIKPKAHRDVHTKEKTSFSCPGMEKSFTCQTIDTGESSSPPSPDRQRRKLDFYFAAKPGSLLQRARGEPLSAARPPPACRREGSWETQSAKGPKDRPPETRRRRRRTTTPSDPREEEANEAANRSQVCPVAVPPRRNGEGRGRAAALRGHLSPGFFFPSLVASTSVSSAFLQRKAFPAWKLPPTHTHPEVKSAEGLCTCSEALFRVAAASLSLPPLIPLCLLRPARGRKRAAALRYCGKEVRFAHARKESRLCSCNALRSWDGLPSPHTPRFGLHYRLGGRRTFNLASFFAVDRNNLTMNAGIDKTAEEDQMQDRLVNLSKERENEGQDCQEVKHSEKKITEDNKNRGSPPPKDDLQVQPDSEMIDLSNMKEGEEEEDSSEETVESGNIGSREDDEPLAGRLEEIKQRYGSLCQNSTVFQEMILRLKAGWRNQNKERDGLPAGSERLQLNRMMWGGDEVSFTPSVGGQLGVPDSHPRTVDCLLEARAPISIPFGGGFFDFSEFAVQESFLQKKGQELSKTFGPSLRSASVAELRTQEKSPPTEKPYKCNECGKSFGKRSTLNTHGRTHTGEKPFKCSHCDKRFSQSSHLQLHERTHTGEKPYKCLLCEKSYNQRSSLIIHERSHTGEKPYSCLECGKSFSQKATLVLHEKSHRGEKPYKCLECGKGFSLSADLIRHQSIHTGEKPYTCSECGKSFSQNSHLMAHIRTHTGEKPHKCLECGKGFNWSSELIAHERTHTGEKPYQCLYCAKSFSVRSSLSKHERTHTGEKPYVCPQCGKAFIQRSSLVAHERSHTGERPYMCLGCGKGFRESSQLIAHERTHTGEKPYVCSECGSCFKAKAALLRHQRGHLGLNSFICADCGKIFSSAAESPEKCPECVNLNLTPGLPRASEEADRETAEGAGQSGDAKM</sequence>
<evidence type="ECO:0000256" key="5">
    <source>
        <dbReference type="ARBA" id="ARBA00022771"/>
    </source>
</evidence>
<dbReference type="InterPro" id="IPR036236">
    <property type="entry name" value="Znf_C2H2_sf"/>
</dbReference>
<feature type="compositionally biased region" description="Polar residues" evidence="12">
    <location>
        <begin position="461"/>
        <end position="470"/>
    </location>
</feature>
<evidence type="ECO:0000256" key="11">
    <source>
        <dbReference type="PROSITE-ProRule" id="PRU00042"/>
    </source>
</evidence>
<dbReference type="GO" id="GO:0031519">
    <property type="term" value="C:PcG protein complex"/>
    <property type="evidence" value="ECO:0007669"/>
    <property type="project" value="TreeGrafter"/>
</dbReference>
<feature type="domain" description="C2H2-type" evidence="13">
    <location>
        <begin position="1008"/>
        <end position="1035"/>
    </location>
</feature>
<dbReference type="PROSITE" id="PS50804">
    <property type="entry name" value="SCAN_BOX"/>
    <property type="match status" value="1"/>
</dbReference>
<dbReference type="GO" id="GO:0008270">
    <property type="term" value="F:zinc ion binding"/>
    <property type="evidence" value="ECO:0007669"/>
    <property type="project" value="UniProtKB-KW"/>
</dbReference>
<evidence type="ECO:0000256" key="9">
    <source>
        <dbReference type="ARBA" id="ARBA00023163"/>
    </source>
</evidence>
<protein>
    <submittedName>
        <fullName evidence="15">Zinc finger and SCAN domain-containing protein 2-like</fullName>
    </submittedName>
</protein>
<feature type="domain" description="C2H2-type" evidence="13">
    <location>
        <begin position="980"/>
        <end position="1007"/>
    </location>
</feature>
<dbReference type="Proteomes" id="UP001474421">
    <property type="component" value="Unassembled WGS sequence"/>
</dbReference>
<feature type="domain" description="C2H2-type" evidence="13">
    <location>
        <begin position="1092"/>
        <end position="1119"/>
    </location>
</feature>
<evidence type="ECO:0000256" key="4">
    <source>
        <dbReference type="ARBA" id="ARBA00022737"/>
    </source>
</evidence>
<keyword evidence="5 11" id="KW-0863">Zinc-finger</keyword>
<evidence type="ECO:0000313" key="15">
    <source>
        <dbReference type="EMBL" id="KAK9405634.1"/>
    </source>
</evidence>
<evidence type="ECO:0000259" key="13">
    <source>
        <dbReference type="PROSITE" id="PS50157"/>
    </source>
</evidence>
<dbReference type="GO" id="GO:0005667">
    <property type="term" value="C:transcription regulator complex"/>
    <property type="evidence" value="ECO:0007669"/>
    <property type="project" value="TreeGrafter"/>
</dbReference>
<feature type="compositionally biased region" description="Basic and acidic residues" evidence="12">
    <location>
        <begin position="32"/>
        <end position="45"/>
    </location>
</feature>
<feature type="domain" description="C2H2-type" evidence="13">
    <location>
        <begin position="1120"/>
        <end position="1147"/>
    </location>
</feature>
<evidence type="ECO:0000256" key="12">
    <source>
        <dbReference type="SAM" id="MobiDB-lite"/>
    </source>
</evidence>
<dbReference type="PANTHER" id="PTHR14003">
    <property type="entry name" value="TRANSCRIPTIONAL REPRESSOR PROTEIN YY"/>
    <property type="match status" value="1"/>
</dbReference>
<dbReference type="SUPFAM" id="SSF47353">
    <property type="entry name" value="Retrovirus capsid dimerization domain-like"/>
    <property type="match status" value="1"/>
</dbReference>
<reference evidence="15 16" key="1">
    <citation type="journal article" date="2024" name="Proc. Natl. Acad. Sci. U.S.A.">
        <title>The genetic regulatory architecture and epigenomic basis for age-related changes in rattlesnake venom.</title>
        <authorList>
            <person name="Hogan M.P."/>
            <person name="Holding M.L."/>
            <person name="Nystrom G.S."/>
            <person name="Colston T.J."/>
            <person name="Bartlett D.A."/>
            <person name="Mason A.J."/>
            <person name="Ellsworth S.A."/>
            <person name="Rautsaw R.M."/>
            <person name="Lawrence K.C."/>
            <person name="Strickland J.L."/>
            <person name="He B."/>
            <person name="Fraser P."/>
            <person name="Margres M.J."/>
            <person name="Gilbert D.M."/>
            <person name="Gibbs H.L."/>
            <person name="Parkinson C.L."/>
            <person name="Rokyta D.R."/>
        </authorList>
    </citation>
    <scope>NUCLEOTIDE SEQUENCE [LARGE SCALE GENOMIC DNA]</scope>
    <source>
        <strain evidence="15">DRR0105</strain>
    </source>
</reference>
<organism evidence="15 16">
    <name type="scientific">Crotalus adamanteus</name>
    <name type="common">Eastern diamondback rattlesnake</name>
    <dbReference type="NCBI Taxonomy" id="8729"/>
    <lineage>
        <taxon>Eukaryota</taxon>
        <taxon>Metazoa</taxon>
        <taxon>Chordata</taxon>
        <taxon>Craniata</taxon>
        <taxon>Vertebrata</taxon>
        <taxon>Euteleostomi</taxon>
        <taxon>Lepidosauria</taxon>
        <taxon>Squamata</taxon>
        <taxon>Bifurcata</taxon>
        <taxon>Unidentata</taxon>
        <taxon>Episquamata</taxon>
        <taxon>Toxicofera</taxon>
        <taxon>Serpentes</taxon>
        <taxon>Colubroidea</taxon>
        <taxon>Viperidae</taxon>
        <taxon>Crotalinae</taxon>
        <taxon>Crotalus</taxon>
    </lineage>
</organism>
<dbReference type="EMBL" id="JAOTOJ010000002">
    <property type="protein sequence ID" value="KAK9405634.1"/>
    <property type="molecule type" value="Genomic_DNA"/>
</dbReference>
<keyword evidence="6" id="KW-0862">Zinc</keyword>
<dbReference type="Gene3D" id="3.30.160.60">
    <property type="entry name" value="Classic Zinc Finger"/>
    <property type="match status" value="11"/>
</dbReference>
<keyword evidence="7" id="KW-0805">Transcription regulation</keyword>
<dbReference type="FunFam" id="3.30.160.60:FF:002090">
    <property type="entry name" value="Zinc finger protein 473"/>
    <property type="match status" value="1"/>
</dbReference>
<feature type="domain" description="C2H2-type" evidence="13">
    <location>
        <begin position="1204"/>
        <end position="1231"/>
    </location>
</feature>
<name>A0AAW1BTZ3_CROAD</name>
<feature type="region of interest" description="Disordered" evidence="12">
    <location>
        <begin position="497"/>
        <end position="578"/>
    </location>
</feature>
<gene>
    <name evidence="15" type="ORF">NXF25_004408</name>
</gene>
<feature type="compositionally biased region" description="Basic and acidic residues" evidence="12">
    <location>
        <begin position="439"/>
        <end position="450"/>
    </location>
</feature>
<proteinExistence type="inferred from homology"/>
<feature type="region of interest" description="Disordered" evidence="12">
    <location>
        <begin position="756"/>
        <end position="831"/>
    </location>
</feature>
<dbReference type="FunFam" id="3.30.160.60:FF:000367">
    <property type="entry name" value="Zinc finger protein 572"/>
    <property type="match status" value="1"/>
</dbReference>
<dbReference type="GO" id="GO:0000785">
    <property type="term" value="C:chromatin"/>
    <property type="evidence" value="ECO:0007669"/>
    <property type="project" value="TreeGrafter"/>
</dbReference>
<keyword evidence="8" id="KW-0238">DNA-binding</keyword>
<evidence type="ECO:0000259" key="14">
    <source>
        <dbReference type="PROSITE" id="PS50804"/>
    </source>
</evidence>
<evidence type="ECO:0000256" key="6">
    <source>
        <dbReference type="ARBA" id="ARBA00022833"/>
    </source>
</evidence>
<dbReference type="FunFam" id="3.30.160.60:FF:001753">
    <property type="entry name" value="Si:ch211-119o8.6"/>
    <property type="match status" value="1"/>
</dbReference>
<evidence type="ECO:0000256" key="10">
    <source>
        <dbReference type="ARBA" id="ARBA00023242"/>
    </source>
</evidence>
<dbReference type="CDD" id="cd07936">
    <property type="entry name" value="SCAN"/>
    <property type="match status" value="1"/>
</dbReference>
<dbReference type="FunFam" id="3.30.160.60:FF:000475">
    <property type="entry name" value="zinc finger protein 32 isoform X1"/>
    <property type="match status" value="1"/>
</dbReference>
<dbReference type="FunFam" id="3.30.160.60:FF:000176">
    <property type="entry name" value="zinc finger protein 70"/>
    <property type="match status" value="1"/>
</dbReference>
<evidence type="ECO:0000256" key="8">
    <source>
        <dbReference type="ARBA" id="ARBA00023125"/>
    </source>
</evidence>
<keyword evidence="4" id="KW-0677">Repeat</keyword>
<evidence type="ECO:0000256" key="1">
    <source>
        <dbReference type="ARBA" id="ARBA00004123"/>
    </source>
</evidence>
<evidence type="ECO:0000256" key="7">
    <source>
        <dbReference type="ARBA" id="ARBA00023015"/>
    </source>
</evidence>
<dbReference type="FunFam" id="1.10.4020.10:FF:000001">
    <property type="entry name" value="zinc finger protein 263 isoform X1"/>
    <property type="match status" value="1"/>
</dbReference>
<dbReference type="PANTHER" id="PTHR14003:SF23">
    <property type="entry name" value="ZINC FINGER PROTEIN 143"/>
    <property type="match status" value="1"/>
</dbReference>
<feature type="domain" description="C2H2-type" evidence="13">
    <location>
        <begin position="1148"/>
        <end position="1175"/>
    </location>
</feature>
<dbReference type="Pfam" id="PF00096">
    <property type="entry name" value="zf-C2H2"/>
    <property type="match status" value="10"/>
</dbReference>
<keyword evidence="3" id="KW-0479">Metal-binding</keyword>
<dbReference type="SMART" id="SM00355">
    <property type="entry name" value="ZnF_C2H2"/>
    <property type="match status" value="12"/>
</dbReference>
<evidence type="ECO:0000313" key="16">
    <source>
        <dbReference type="Proteomes" id="UP001474421"/>
    </source>
</evidence>
<dbReference type="InterPro" id="IPR013087">
    <property type="entry name" value="Znf_C2H2_type"/>
</dbReference>
<evidence type="ECO:0000256" key="3">
    <source>
        <dbReference type="ARBA" id="ARBA00022723"/>
    </source>
</evidence>
<dbReference type="FunFam" id="3.30.160.60:FF:002343">
    <property type="entry name" value="Zinc finger protein 33A"/>
    <property type="match status" value="3"/>
</dbReference>
<feature type="compositionally biased region" description="Basic and acidic residues" evidence="12">
    <location>
        <begin position="968"/>
        <end position="979"/>
    </location>
</feature>
<keyword evidence="16" id="KW-1185">Reference proteome</keyword>
<feature type="domain" description="C2H2-type" evidence="13">
    <location>
        <begin position="1260"/>
        <end position="1287"/>
    </location>
</feature>
<dbReference type="Pfam" id="PF02023">
    <property type="entry name" value="SCAN"/>
    <property type="match status" value="1"/>
</dbReference>
<feature type="compositionally biased region" description="Acidic residues" evidence="12">
    <location>
        <begin position="807"/>
        <end position="818"/>
    </location>
</feature>
<dbReference type="PROSITE" id="PS00028">
    <property type="entry name" value="ZINC_FINGER_C2H2_1"/>
    <property type="match status" value="12"/>
</dbReference>
<feature type="region of interest" description="Disordered" evidence="12">
    <location>
        <begin position="32"/>
        <end position="66"/>
    </location>
</feature>
<feature type="domain" description="C2H2-type" evidence="13">
    <location>
        <begin position="1232"/>
        <end position="1259"/>
    </location>
</feature>
<dbReference type="SUPFAM" id="SSF57667">
    <property type="entry name" value="beta-beta-alpha zinc fingers"/>
    <property type="match status" value="7"/>
</dbReference>
<dbReference type="FunFam" id="3.30.160.60:FF:002063">
    <property type="entry name" value="RB associated KRAB zinc finger"/>
    <property type="match status" value="1"/>
</dbReference>
<feature type="domain" description="C2H2-type" evidence="13">
    <location>
        <begin position="1036"/>
        <end position="1063"/>
    </location>
</feature>
<feature type="compositionally biased region" description="Basic and acidic residues" evidence="12">
    <location>
        <begin position="756"/>
        <end position="790"/>
    </location>
</feature>
<feature type="region of interest" description="Disordered" evidence="12">
    <location>
        <begin position="1318"/>
        <end position="1342"/>
    </location>
</feature>
<feature type="region of interest" description="Disordered" evidence="12">
    <location>
        <begin position="960"/>
        <end position="979"/>
    </location>
</feature>
<feature type="region of interest" description="Disordered" evidence="12">
    <location>
        <begin position="439"/>
        <end position="480"/>
    </location>
</feature>
<dbReference type="Gene3D" id="1.10.4020.10">
    <property type="entry name" value="DNA breaking-rejoining enzymes"/>
    <property type="match status" value="1"/>
</dbReference>
<feature type="domain" description="SCAN box" evidence="14">
    <location>
        <begin position="138"/>
        <end position="216"/>
    </location>
</feature>
<comment type="similarity">
    <text evidence="2">Belongs to the krueppel C2H2-type zinc-finger protein family.</text>
</comment>
<feature type="compositionally biased region" description="Basic and acidic residues" evidence="12">
    <location>
        <begin position="1322"/>
        <end position="1331"/>
    </location>
</feature>
<comment type="subcellular location">
    <subcellularLocation>
        <location evidence="1">Nucleus</location>
    </subcellularLocation>
</comment>
<dbReference type="GO" id="GO:0000981">
    <property type="term" value="F:DNA-binding transcription factor activity, RNA polymerase II-specific"/>
    <property type="evidence" value="ECO:0007669"/>
    <property type="project" value="TreeGrafter"/>
</dbReference>
<dbReference type="SMART" id="SM00431">
    <property type="entry name" value="SCAN"/>
    <property type="match status" value="1"/>
</dbReference>
<keyword evidence="9" id="KW-0804">Transcription</keyword>
<keyword evidence="10" id="KW-0539">Nucleus</keyword>